<dbReference type="EMBL" id="GBXM01049506">
    <property type="protein sequence ID" value="JAH59071.1"/>
    <property type="molecule type" value="Transcribed_RNA"/>
</dbReference>
<sequence>MEFVKEMGLATRGHKLFYTMDTCSNVNRTIHCTMNLNPRGDN</sequence>
<evidence type="ECO:0000313" key="1">
    <source>
        <dbReference type="EMBL" id="JAH59071.1"/>
    </source>
</evidence>
<protein>
    <submittedName>
        <fullName evidence="1">Uncharacterized protein</fullName>
    </submittedName>
</protein>
<proteinExistence type="predicted"/>
<accession>A0A0E9TZV1</accession>
<name>A0A0E9TZV1_ANGAN</name>
<reference evidence="1" key="2">
    <citation type="journal article" date="2015" name="Fish Shellfish Immunol.">
        <title>Early steps in the European eel (Anguilla anguilla)-Vibrio vulnificus interaction in the gills: Role of the RtxA13 toxin.</title>
        <authorList>
            <person name="Callol A."/>
            <person name="Pajuelo D."/>
            <person name="Ebbesson L."/>
            <person name="Teles M."/>
            <person name="MacKenzie S."/>
            <person name="Amaro C."/>
        </authorList>
    </citation>
    <scope>NUCLEOTIDE SEQUENCE</scope>
</reference>
<dbReference type="AlphaFoldDB" id="A0A0E9TZV1"/>
<reference evidence="1" key="1">
    <citation type="submission" date="2014-11" db="EMBL/GenBank/DDBJ databases">
        <authorList>
            <person name="Amaro Gonzalez C."/>
        </authorList>
    </citation>
    <scope>NUCLEOTIDE SEQUENCE</scope>
</reference>
<organism evidence="1">
    <name type="scientific">Anguilla anguilla</name>
    <name type="common">European freshwater eel</name>
    <name type="synonym">Muraena anguilla</name>
    <dbReference type="NCBI Taxonomy" id="7936"/>
    <lineage>
        <taxon>Eukaryota</taxon>
        <taxon>Metazoa</taxon>
        <taxon>Chordata</taxon>
        <taxon>Craniata</taxon>
        <taxon>Vertebrata</taxon>
        <taxon>Euteleostomi</taxon>
        <taxon>Actinopterygii</taxon>
        <taxon>Neopterygii</taxon>
        <taxon>Teleostei</taxon>
        <taxon>Anguilliformes</taxon>
        <taxon>Anguillidae</taxon>
        <taxon>Anguilla</taxon>
    </lineage>
</organism>